<dbReference type="Gene3D" id="3.40.50.2300">
    <property type="match status" value="2"/>
</dbReference>
<dbReference type="GO" id="GO:0030313">
    <property type="term" value="C:cell envelope"/>
    <property type="evidence" value="ECO:0007669"/>
    <property type="project" value="UniProtKB-SubCell"/>
</dbReference>
<dbReference type="PROSITE" id="PS51257">
    <property type="entry name" value="PROKAR_LIPOPROTEIN"/>
    <property type="match status" value="1"/>
</dbReference>
<evidence type="ECO:0000256" key="2">
    <source>
        <dbReference type="ARBA" id="ARBA00007639"/>
    </source>
</evidence>
<reference evidence="6" key="1">
    <citation type="journal article" date="2023" name="Int. J. Syst. Evol. Microbiol.">
        <title>Collibacillus ludicampi gen. nov., sp. nov., a new soil bacterium of the family Alicyclobacillaceae.</title>
        <authorList>
            <person name="Jojima T."/>
            <person name="Ioku Y."/>
            <person name="Fukuta Y."/>
            <person name="Shirasaka N."/>
            <person name="Matsumura Y."/>
            <person name="Mori M."/>
        </authorList>
    </citation>
    <scope>NUCLEOTIDE SEQUENCE</scope>
    <source>
        <strain evidence="6">TP075</strain>
    </source>
</reference>
<evidence type="ECO:0000256" key="4">
    <source>
        <dbReference type="SAM" id="SignalP"/>
    </source>
</evidence>
<comment type="similarity">
    <text evidence="2">Belongs to the bacterial solute-binding protein 2 family.</text>
</comment>
<comment type="subcellular location">
    <subcellularLocation>
        <location evidence="1">Cell envelope</location>
    </subcellularLocation>
</comment>
<gene>
    <name evidence="6" type="primary">rbsB_1</name>
    <name evidence="6" type="ORF">DNHGIG_06860</name>
</gene>
<evidence type="ECO:0000256" key="3">
    <source>
        <dbReference type="ARBA" id="ARBA00022729"/>
    </source>
</evidence>
<dbReference type="EMBL" id="BOQE01000001">
    <property type="protein sequence ID" value="GIM45137.1"/>
    <property type="molecule type" value="Genomic_DNA"/>
</dbReference>
<sequence length="326" mass="34435">MKKGRKTLAFSIVTCVVLASSLVGCGSSKESTSSQSASTPASSKKIKIGLAMNTLNNPFFVAVKEGAEARAKEIGADLIVTDAQNNVGTQLSNIESMIQQKPDVLIIDPADSDAVVQAVQEANNANIPVITIDRRANGGNVIAHVGFDAVEAGKMAGEWLAKALNGKGNVVEITGIMGTNVAQDRDKGFTEVMKNYPDIKIVAKQTANFDRGEALKVMENIIQANPNIDGVYAANDEMAIGAEQALEAAHLTGKVKIVGTDDTDPMKELIKSGKAQATVANPPYFLGKDAVNAAKDLIDGKKLEKDVILKADLVTKENVDSVKTRD</sequence>
<evidence type="ECO:0000313" key="7">
    <source>
        <dbReference type="Proteomes" id="UP001057291"/>
    </source>
</evidence>
<evidence type="ECO:0000259" key="5">
    <source>
        <dbReference type="Pfam" id="PF13407"/>
    </source>
</evidence>
<feature type="domain" description="Periplasmic binding protein" evidence="5">
    <location>
        <begin position="48"/>
        <end position="302"/>
    </location>
</feature>
<evidence type="ECO:0000313" key="6">
    <source>
        <dbReference type="EMBL" id="GIM45137.1"/>
    </source>
</evidence>
<keyword evidence="3 4" id="KW-0732">Signal</keyword>
<dbReference type="InterPro" id="IPR025997">
    <property type="entry name" value="SBP_2_dom"/>
</dbReference>
<dbReference type="AlphaFoldDB" id="A0AAV4LBH2"/>
<dbReference type="RefSeq" id="WP_282198364.1">
    <property type="nucleotide sequence ID" value="NZ_BOQE01000001.1"/>
</dbReference>
<name>A0AAV4LBH2_9BACL</name>
<feature type="chain" id="PRO_5043562503" evidence="4">
    <location>
        <begin position="20"/>
        <end position="326"/>
    </location>
</feature>
<organism evidence="6 7">
    <name type="scientific">Collibacillus ludicampi</name>
    <dbReference type="NCBI Taxonomy" id="2771369"/>
    <lineage>
        <taxon>Bacteria</taxon>
        <taxon>Bacillati</taxon>
        <taxon>Bacillota</taxon>
        <taxon>Bacilli</taxon>
        <taxon>Bacillales</taxon>
        <taxon>Alicyclobacillaceae</taxon>
        <taxon>Collibacillus</taxon>
    </lineage>
</organism>
<dbReference type="SUPFAM" id="SSF53822">
    <property type="entry name" value="Periplasmic binding protein-like I"/>
    <property type="match status" value="1"/>
</dbReference>
<proteinExistence type="inferred from homology"/>
<keyword evidence="7" id="KW-1185">Reference proteome</keyword>
<dbReference type="InterPro" id="IPR028082">
    <property type="entry name" value="Peripla_BP_I"/>
</dbReference>
<dbReference type="Proteomes" id="UP001057291">
    <property type="component" value="Unassembled WGS sequence"/>
</dbReference>
<dbReference type="PANTHER" id="PTHR46847:SF1">
    <property type="entry name" value="D-ALLOSE-BINDING PERIPLASMIC PROTEIN-RELATED"/>
    <property type="match status" value="1"/>
</dbReference>
<dbReference type="Pfam" id="PF13407">
    <property type="entry name" value="Peripla_BP_4"/>
    <property type="match status" value="1"/>
</dbReference>
<dbReference type="GO" id="GO:0030246">
    <property type="term" value="F:carbohydrate binding"/>
    <property type="evidence" value="ECO:0007669"/>
    <property type="project" value="UniProtKB-ARBA"/>
</dbReference>
<comment type="caution">
    <text evidence="6">The sequence shown here is derived from an EMBL/GenBank/DDBJ whole genome shotgun (WGS) entry which is preliminary data.</text>
</comment>
<accession>A0AAV4LBH2</accession>
<dbReference type="PANTHER" id="PTHR46847">
    <property type="entry name" value="D-ALLOSE-BINDING PERIPLASMIC PROTEIN-RELATED"/>
    <property type="match status" value="1"/>
</dbReference>
<feature type="signal peptide" evidence="4">
    <location>
        <begin position="1"/>
        <end position="19"/>
    </location>
</feature>
<protein>
    <submittedName>
        <fullName evidence="6">D-ribose ABC transporter substrate-binding protein</fullName>
    </submittedName>
</protein>
<evidence type="ECO:0000256" key="1">
    <source>
        <dbReference type="ARBA" id="ARBA00004196"/>
    </source>
</evidence>